<keyword evidence="2" id="KW-1185">Reference proteome</keyword>
<accession>A0A385D1T6</accession>
<proteinExistence type="predicted"/>
<dbReference type="RefSeq" id="YP_010050834.1">
    <property type="nucleotide sequence ID" value="NC_054434.1"/>
</dbReference>
<name>A0A385D1T6_9CAUD</name>
<evidence type="ECO:0000313" key="1">
    <source>
        <dbReference type="EMBL" id="AXQ51881.1"/>
    </source>
</evidence>
<evidence type="ECO:0000313" key="2">
    <source>
        <dbReference type="Proteomes" id="UP000264051"/>
    </source>
</evidence>
<gene>
    <name evidence="1" type="primary">45</name>
    <name evidence="1" type="ORF">SEA_CATFISH_45</name>
</gene>
<dbReference type="KEGG" id="vg:63911571"/>
<protein>
    <submittedName>
        <fullName evidence="1">Uncharacterized protein</fullName>
    </submittedName>
</protein>
<reference evidence="2" key="1">
    <citation type="submission" date="2018-07" db="EMBL/GenBank/DDBJ databases">
        <authorList>
            <person name="Byford A.D."/>
            <person name="Nguyen L.Q."/>
            <person name="Alvarez I.A."/>
            <person name="Bhandari M."/>
            <person name="Desselle J.R."/>
            <person name="Duong Q.-N.N."/>
            <person name="Dupree A.F."/>
            <person name="Feroben K.E."/>
            <person name="Garrison M.E."/>
            <person name="Higginbotham J.L."/>
            <person name="Hunter C.W."/>
            <person name="Knight B.A."/>
            <person name="Lee J.A."/>
            <person name="Lewis I.C."/>
            <person name="Long E.L."/>
            <person name="Rimal A."/>
            <person name="Sinnasone S."/>
            <person name="Tandukar J."/>
            <person name="Willis C.E."/>
            <person name="Nguyen A.V."/>
            <person name="Hancock A.M."/>
            <person name="Dicus A.P."/>
            <person name="Gallien G.E."/>
            <person name="Weidemeier A.M.D."/>
            <person name="Gissendanner C.R."/>
            <person name="Findley A.M."/>
            <person name="Bollivar D.W."/>
            <person name="Garlena R.A."/>
            <person name="Russell D.A."/>
            <person name="Pope W.H."/>
            <person name="Jacobs-Sera D."/>
            <person name="Hatfull G.F."/>
        </authorList>
    </citation>
    <scope>NUCLEOTIDE SEQUENCE [LARGE SCALE GENOMIC DNA]</scope>
</reference>
<dbReference type="EMBL" id="MH697580">
    <property type="protein sequence ID" value="AXQ51881.1"/>
    <property type="molecule type" value="Genomic_DNA"/>
</dbReference>
<dbReference type="Proteomes" id="UP000264051">
    <property type="component" value="Segment"/>
</dbReference>
<dbReference type="GeneID" id="63911571"/>
<organism evidence="1 2">
    <name type="scientific">Gordonia phage Catfish</name>
    <dbReference type="NCBI Taxonomy" id="2301538"/>
    <lineage>
        <taxon>Viruses</taxon>
        <taxon>Duplodnaviria</taxon>
        <taxon>Heunggongvirae</taxon>
        <taxon>Uroviricota</taxon>
        <taxon>Caudoviricetes</taxon>
        <taxon>Ruthgordonvirinae</taxon>
        <taxon>Catfishvirus</taxon>
        <taxon>Catfishvirus catfish</taxon>
    </lineage>
</organism>
<sequence>MKHWATDPAYLEALRISNAEHESAERRATARAEIMRIQADYYEGVQRG</sequence>